<dbReference type="Pfam" id="PF01266">
    <property type="entry name" value="DAO"/>
    <property type="match status" value="1"/>
</dbReference>
<dbReference type="InterPro" id="IPR012727">
    <property type="entry name" value="Gly_oxidase_ThiO"/>
</dbReference>
<dbReference type="PANTHER" id="PTHR13847:SF289">
    <property type="entry name" value="GLYCINE OXIDASE"/>
    <property type="match status" value="1"/>
</dbReference>
<keyword evidence="2" id="KW-0784">Thiamine biosynthesis</keyword>
<dbReference type="EMBL" id="JBHSCW010000011">
    <property type="protein sequence ID" value="MFC4353219.1"/>
    <property type="molecule type" value="Genomic_DNA"/>
</dbReference>
<dbReference type="RefSeq" id="WP_382423594.1">
    <property type="nucleotide sequence ID" value="NZ_JBHSCW010000011.1"/>
</dbReference>
<dbReference type="EC" id="1.4.3.19" evidence="5"/>
<protein>
    <submittedName>
        <fullName evidence="5">Glycine oxidase ThiO</fullName>
        <ecNumber evidence="5">1.4.3.19</ecNumber>
    </submittedName>
</protein>
<dbReference type="NCBIfam" id="TIGR02352">
    <property type="entry name" value="thiamin_ThiO"/>
    <property type="match status" value="1"/>
</dbReference>
<feature type="domain" description="FAD dependent oxidoreductase" evidence="4">
    <location>
        <begin position="27"/>
        <end position="374"/>
    </location>
</feature>
<dbReference type="Gene3D" id="3.30.9.10">
    <property type="entry name" value="D-Amino Acid Oxidase, subunit A, domain 2"/>
    <property type="match status" value="1"/>
</dbReference>
<dbReference type="PANTHER" id="PTHR13847">
    <property type="entry name" value="SARCOSINE DEHYDROGENASE-RELATED"/>
    <property type="match status" value="1"/>
</dbReference>
<evidence type="ECO:0000313" key="6">
    <source>
        <dbReference type="Proteomes" id="UP001595799"/>
    </source>
</evidence>
<evidence type="ECO:0000256" key="1">
    <source>
        <dbReference type="ARBA" id="ARBA00004948"/>
    </source>
</evidence>
<reference evidence="6" key="1">
    <citation type="journal article" date="2019" name="Int. J. Syst. Evol. Microbiol.">
        <title>The Global Catalogue of Microorganisms (GCM) 10K type strain sequencing project: providing services to taxonomists for standard genome sequencing and annotation.</title>
        <authorList>
            <consortium name="The Broad Institute Genomics Platform"/>
            <consortium name="The Broad Institute Genome Sequencing Center for Infectious Disease"/>
            <person name="Wu L."/>
            <person name="Ma J."/>
        </authorList>
    </citation>
    <scope>NUCLEOTIDE SEQUENCE [LARGE SCALE GENOMIC DNA]</scope>
    <source>
        <strain evidence="6">CECT 8472</strain>
    </source>
</reference>
<evidence type="ECO:0000256" key="2">
    <source>
        <dbReference type="ARBA" id="ARBA00022977"/>
    </source>
</evidence>
<accession>A0ABV8UQ24</accession>
<proteinExistence type="predicted"/>
<name>A0ABV8UQ24_9PROT</name>
<dbReference type="Gene3D" id="3.50.50.60">
    <property type="entry name" value="FAD/NAD(P)-binding domain"/>
    <property type="match status" value="1"/>
</dbReference>
<dbReference type="Proteomes" id="UP001595799">
    <property type="component" value="Unassembled WGS sequence"/>
</dbReference>
<comment type="caution">
    <text evidence="5">The sequence shown here is derived from an EMBL/GenBank/DDBJ whole genome shotgun (WGS) entry which is preliminary data.</text>
</comment>
<evidence type="ECO:0000313" key="5">
    <source>
        <dbReference type="EMBL" id="MFC4353219.1"/>
    </source>
</evidence>
<dbReference type="GO" id="GO:0043799">
    <property type="term" value="F:glycine oxidase activity"/>
    <property type="evidence" value="ECO:0007669"/>
    <property type="project" value="UniProtKB-EC"/>
</dbReference>
<gene>
    <name evidence="5" type="primary">thiO</name>
    <name evidence="5" type="ORF">ACFOW6_16850</name>
</gene>
<dbReference type="InterPro" id="IPR036188">
    <property type="entry name" value="FAD/NAD-bd_sf"/>
</dbReference>
<evidence type="ECO:0000256" key="3">
    <source>
        <dbReference type="ARBA" id="ARBA00023002"/>
    </source>
</evidence>
<evidence type="ECO:0000259" key="4">
    <source>
        <dbReference type="Pfam" id="PF01266"/>
    </source>
</evidence>
<keyword evidence="6" id="KW-1185">Reference proteome</keyword>
<keyword evidence="3 5" id="KW-0560">Oxidoreductase</keyword>
<sequence>MEPALDHASEGSNVADTKHRNGERLQTVIIGGGVCGLAIGWQLAEAGQQVTLLERERCGQAATHAAAGMLAAAAECEPGEEQLLQLTRWAQELWPTFLDRLEAASGLRPDYRDEGTLVVALNRDEVDRLRFRHDFQSALGLPLQWLEGREVREREPHLRQSAAAAIYSLEDHQVDNRQLAEGLKRAFVNAGGELREHTEVAALDCPEDSAKRIHLANGEVLQAEHLVLAAGAWTRGLPGLPDAAKPPVRPLKGQSLALQMDPAAPLLEHVLWTEQVYCVPRRDGRLIIGATVEERGFDDSVTAGGLYALIEGARRALPGIEDLPLLESWSGFRPGCRDDAPVLGSTPVPGLHLATGHHRNGILLAPVTGHCLAEQILTGEMPEAARPFSLARFKPRSTNRKKPLLQSA</sequence>
<dbReference type="SUPFAM" id="SSF54373">
    <property type="entry name" value="FAD-linked reductases, C-terminal domain"/>
    <property type="match status" value="1"/>
</dbReference>
<organism evidence="5 6">
    <name type="scientific">Fodinicurvata halophila</name>
    <dbReference type="NCBI Taxonomy" id="1419723"/>
    <lineage>
        <taxon>Bacteria</taxon>
        <taxon>Pseudomonadati</taxon>
        <taxon>Pseudomonadota</taxon>
        <taxon>Alphaproteobacteria</taxon>
        <taxon>Rhodospirillales</taxon>
        <taxon>Rhodovibrionaceae</taxon>
        <taxon>Fodinicurvata</taxon>
    </lineage>
</organism>
<comment type="pathway">
    <text evidence="1">Cofactor biosynthesis; thiamine diphosphate biosynthesis.</text>
</comment>
<dbReference type="SUPFAM" id="SSF51905">
    <property type="entry name" value="FAD/NAD(P)-binding domain"/>
    <property type="match status" value="1"/>
</dbReference>
<dbReference type="InterPro" id="IPR006076">
    <property type="entry name" value="FAD-dep_OxRdtase"/>
</dbReference>